<dbReference type="CDD" id="cd02440">
    <property type="entry name" value="AdoMet_MTases"/>
    <property type="match status" value="1"/>
</dbReference>
<dbReference type="PANTHER" id="PTHR31760:SF0">
    <property type="entry name" value="S-ADENOSYL-L-METHIONINE-DEPENDENT METHYLTRANSFERASES SUPERFAMILY PROTEIN"/>
    <property type="match status" value="1"/>
</dbReference>
<sequence length="182" mass="19654">MNSRRTVADVLRTAQRVGTLGDRPIDEVIAHAQQFVDALDTAAHRVIDLGTGAGVPGLVIAEARPELVLTLVDRRQTRMDALRMAVNGLGWADRIQVLTAEVESLGEDADHAGTYDAVVCRGFANPETTATLARPFLKNGGSLIVSEPPVFDPSRWPIELCTKAHFEPPIFLPGVVVLRVTP</sequence>
<evidence type="ECO:0000256" key="1">
    <source>
        <dbReference type="ARBA" id="ARBA00022490"/>
    </source>
</evidence>
<reference evidence="4" key="1">
    <citation type="submission" date="2020-05" db="EMBL/GenBank/DDBJ databases">
        <authorList>
            <person name="Chiriac C."/>
            <person name="Salcher M."/>
            <person name="Ghai R."/>
            <person name="Kavagutti S V."/>
        </authorList>
    </citation>
    <scope>NUCLEOTIDE SEQUENCE</scope>
</reference>
<evidence type="ECO:0000313" key="4">
    <source>
        <dbReference type="EMBL" id="CAB4641280.1"/>
    </source>
</evidence>
<dbReference type="GO" id="GO:0070043">
    <property type="term" value="F:rRNA (guanine-N7-)-methyltransferase activity"/>
    <property type="evidence" value="ECO:0007669"/>
    <property type="project" value="TreeGrafter"/>
</dbReference>
<evidence type="ECO:0000256" key="3">
    <source>
        <dbReference type="ARBA" id="ARBA00022679"/>
    </source>
</evidence>
<accession>A0A6J6JUQ8</accession>
<dbReference type="SUPFAM" id="SSF53335">
    <property type="entry name" value="S-adenosyl-L-methionine-dependent methyltransferases"/>
    <property type="match status" value="1"/>
</dbReference>
<dbReference type="AlphaFoldDB" id="A0A6J6JUQ8"/>
<dbReference type="GO" id="GO:0005829">
    <property type="term" value="C:cytosol"/>
    <property type="evidence" value="ECO:0007669"/>
    <property type="project" value="TreeGrafter"/>
</dbReference>
<keyword evidence="2" id="KW-0698">rRNA processing</keyword>
<proteinExistence type="predicted"/>
<organism evidence="4">
    <name type="scientific">freshwater metagenome</name>
    <dbReference type="NCBI Taxonomy" id="449393"/>
    <lineage>
        <taxon>unclassified sequences</taxon>
        <taxon>metagenomes</taxon>
        <taxon>ecological metagenomes</taxon>
    </lineage>
</organism>
<dbReference type="Pfam" id="PF02527">
    <property type="entry name" value="GidB"/>
    <property type="match status" value="1"/>
</dbReference>
<dbReference type="Gene3D" id="3.40.50.150">
    <property type="entry name" value="Vaccinia Virus protein VP39"/>
    <property type="match status" value="1"/>
</dbReference>
<dbReference type="InterPro" id="IPR029063">
    <property type="entry name" value="SAM-dependent_MTases_sf"/>
</dbReference>
<name>A0A6J6JUQ8_9ZZZZ</name>
<evidence type="ECO:0000256" key="2">
    <source>
        <dbReference type="ARBA" id="ARBA00022552"/>
    </source>
</evidence>
<dbReference type="EMBL" id="CAEZWE010000002">
    <property type="protein sequence ID" value="CAB4641280.1"/>
    <property type="molecule type" value="Genomic_DNA"/>
</dbReference>
<dbReference type="InterPro" id="IPR003682">
    <property type="entry name" value="rRNA_ssu_MeTfrase_G"/>
</dbReference>
<gene>
    <name evidence="4" type="ORF">UFOPK2169_00096</name>
</gene>
<protein>
    <submittedName>
        <fullName evidence="4">Unannotated protein</fullName>
    </submittedName>
</protein>
<keyword evidence="3" id="KW-0808">Transferase</keyword>
<keyword evidence="1" id="KW-0963">Cytoplasm</keyword>
<dbReference type="PANTHER" id="PTHR31760">
    <property type="entry name" value="S-ADENOSYL-L-METHIONINE-DEPENDENT METHYLTRANSFERASES SUPERFAMILY PROTEIN"/>
    <property type="match status" value="1"/>
</dbReference>